<dbReference type="Pfam" id="PF03909">
    <property type="entry name" value="BSD"/>
    <property type="match status" value="1"/>
</dbReference>
<evidence type="ECO:0000259" key="2">
    <source>
        <dbReference type="PROSITE" id="PS50858"/>
    </source>
</evidence>
<dbReference type="PROSITE" id="PS50858">
    <property type="entry name" value="BSD"/>
    <property type="match status" value="1"/>
</dbReference>
<organism evidence="3 4">
    <name type="scientific">Dillenia turbinata</name>
    <dbReference type="NCBI Taxonomy" id="194707"/>
    <lineage>
        <taxon>Eukaryota</taxon>
        <taxon>Viridiplantae</taxon>
        <taxon>Streptophyta</taxon>
        <taxon>Embryophyta</taxon>
        <taxon>Tracheophyta</taxon>
        <taxon>Spermatophyta</taxon>
        <taxon>Magnoliopsida</taxon>
        <taxon>eudicotyledons</taxon>
        <taxon>Gunneridae</taxon>
        <taxon>Pentapetalae</taxon>
        <taxon>Dilleniales</taxon>
        <taxon>Dilleniaceae</taxon>
        <taxon>Dillenia</taxon>
    </lineage>
</organism>
<dbReference type="SMART" id="SM00751">
    <property type="entry name" value="BSD"/>
    <property type="match status" value="1"/>
</dbReference>
<evidence type="ECO:0000313" key="4">
    <source>
        <dbReference type="Proteomes" id="UP001370490"/>
    </source>
</evidence>
<feature type="domain" description="BSD" evidence="2">
    <location>
        <begin position="205"/>
        <end position="257"/>
    </location>
</feature>
<dbReference type="AlphaFoldDB" id="A0AAN8VAZ0"/>
<feature type="compositionally biased region" description="Acidic residues" evidence="1">
    <location>
        <begin position="436"/>
        <end position="455"/>
    </location>
</feature>
<dbReference type="SUPFAM" id="SSF140383">
    <property type="entry name" value="BSD domain-like"/>
    <property type="match status" value="1"/>
</dbReference>
<keyword evidence="4" id="KW-1185">Reference proteome</keyword>
<dbReference type="PANTHER" id="PTHR16019:SF24">
    <property type="entry name" value="BSD DOMAIN-CONTAINING PROTEIN"/>
    <property type="match status" value="1"/>
</dbReference>
<feature type="region of interest" description="Disordered" evidence="1">
    <location>
        <begin position="383"/>
        <end position="455"/>
    </location>
</feature>
<dbReference type="EMBL" id="JBAMMX010000012">
    <property type="protein sequence ID" value="KAK6930069.1"/>
    <property type="molecule type" value="Genomic_DNA"/>
</dbReference>
<dbReference type="Gene3D" id="1.10.3970.10">
    <property type="entry name" value="BSD domain"/>
    <property type="match status" value="1"/>
</dbReference>
<evidence type="ECO:0000256" key="1">
    <source>
        <dbReference type="SAM" id="MobiDB-lite"/>
    </source>
</evidence>
<accession>A0AAN8VAZ0</accession>
<dbReference type="PANTHER" id="PTHR16019">
    <property type="entry name" value="SYNAPSE-ASSOCIATED PROTEIN"/>
    <property type="match status" value="1"/>
</dbReference>
<dbReference type="InterPro" id="IPR051494">
    <property type="entry name" value="BSD_domain-containing"/>
</dbReference>
<evidence type="ECO:0000313" key="3">
    <source>
        <dbReference type="EMBL" id="KAK6930069.1"/>
    </source>
</evidence>
<proteinExistence type="predicted"/>
<dbReference type="InterPro" id="IPR035925">
    <property type="entry name" value="BSD_dom_sf"/>
</dbReference>
<protein>
    <submittedName>
        <fullName evidence="3">BSD domain</fullName>
    </submittedName>
</protein>
<feature type="region of interest" description="Disordered" evidence="1">
    <location>
        <begin position="1"/>
        <end position="54"/>
    </location>
</feature>
<name>A0AAN8VAZ0_9MAGN</name>
<dbReference type="InterPro" id="IPR005607">
    <property type="entry name" value="BSD_dom"/>
</dbReference>
<reference evidence="3 4" key="1">
    <citation type="submission" date="2023-12" db="EMBL/GenBank/DDBJ databases">
        <title>A high-quality genome assembly for Dillenia turbinata (Dilleniales).</title>
        <authorList>
            <person name="Chanderbali A."/>
        </authorList>
    </citation>
    <scope>NUCLEOTIDE SEQUENCE [LARGE SCALE GENOMIC DNA]</scope>
    <source>
        <strain evidence="3">LSX21</strain>
        <tissue evidence="3">Leaf</tissue>
    </source>
</reference>
<feature type="region of interest" description="Disordered" evidence="1">
    <location>
        <begin position="329"/>
        <end position="351"/>
    </location>
</feature>
<sequence>MDFFKSVFSDDPEPSNPEKESDSDQESQLNPQNPHQNPKPNPSSDPNPSIGSNAWSFGGLIKTLASKSETVLQTYRRDLEEFSSGLKKETASIREAASRAIKDLPASLDVSASVAQESLESVGRAMDDIGTSVWKGTAEIISQGKESLLAVDLDSDYPDNSQSQSQLTHQNLKSYSRFEMQVRNLQGEFSTYSEEPEDLEEFKKWKLGFGLDKMGEEIENLLEENDVIEEFYNNLVPGVIDRETFWSRYFFRVHKLRQVEDARANLVKQAISGDVKEELSWDIGDEDDEVKESSNVGELGGKIEGNVKSGEKDVKIDIVEVEKGEKISEKEKEDNVDVMEPSGDNVGRKMDVGEVGSNKLHGKLDEKVLAAGKVEQGDSCKDCDVSVVSSQPSLPEEEDLGWDEIEDIGSSDENGKVVASGSATSRIDLRKRLSAAEEEEDLSWDIEDDDEPIKS</sequence>
<feature type="compositionally biased region" description="Low complexity" evidence="1">
    <location>
        <begin position="27"/>
        <end position="36"/>
    </location>
</feature>
<dbReference type="GO" id="GO:0005737">
    <property type="term" value="C:cytoplasm"/>
    <property type="evidence" value="ECO:0007669"/>
    <property type="project" value="TreeGrafter"/>
</dbReference>
<gene>
    <name evidence="3" type="ORF">RJ641_004163</name>
</gene>
<feature type="compositionally biased region" description="Acidic residues" evidence="1">
    <location>
        <begin position="395"/>
        <end position="410"/>
    </location>
</feature>
<dbReference type="Proteomes" id="UP001370490">
    <property type="component" value="Unassembled WGS sequence"/>
</dbReference>
<comment type="caution">
    <text evidence="3">The sequence shown here is derived from an EMBL/GenBank/DDBJ whole genome shotgun (WGS) entry which is preliminary data.</text>
</comment>